<dbReference type="InterPro" id="IPR051179">
    <property type="entry name" value="WD_repeat_multifunction"/>
</dbReference>
<dbReference type="GO" id="GO:0000502">
    <property type="term" value="C:proteasome complex"/>
    <property type="evidence" value="ECO:0007669"/>
    <property type="project" value="UniProtKB-KW"/>
</dbReference>
<sequence>MTYSIPQVQIQSDFLQVLKDNYDEETIWIRINDESFNIKIENSSLIYNLKDDIKIIKKNLKNDNNNIIYEINKFGIEKIILKFPIKYHNLIIKNNEFNQPNIICLSSIKNDKIMFGTSDGNIIKVNNNPLPLKINNYIFKKEAHFTYISKLISFKSGIMLLSCGLDMKIKIWKNDKFNSNFDLNPVRILDGKHKNRITDICTIGKGRNIISCGLDAKLIIWELGSGKSIWIGNRIKNLNDGYTSLCISKGGINGIDEDPFFECFGKIVWCGHKSGYISIWDLGTRLSLGEFQCNNENFSDENFSVENLDCIDGENIIVGLNNGDIIKFNYNKDLKLSKELWRTNIEKMEFLNSFINIKKIKIYLNSIIVLSDNYLVRLSFETGELENIFVGYDDTINSFSINDDILIATGKRGLILSFKL</sequence>
<keyword evidence="2" id="KW-0677">Repeat</keyword>
<evidence type="ECO:0000256" key="2">
    <source>
        <dbReference type="ARBA" id="ARBA00022737"/>
    </source>
</evidence>
<dbReference type="SMART" id="SM00320">
    <property type="entry name" value="WD40"/>
    <property type="match status" value="4"/>
</dbReference>
<accession>A0A9P7BG32</accession>
<dbReference type="InterPro" id="IPR015943">
    <property type="entry name" value="WD40/YVTN_repeat-like_dom_sf"/>
</dbReference>
<dbReference type="EMBL" id="PUHW01000003">
    <property type="protein sequence ID" value="KAG0691292.1"/>
    <property type="molecule type" value="Genomic_DNA"/>
</dbReference>
<keyword evidence="3" id="KW-0647">Proteasome</keyword>
<reference evidence="5" key="1">
    <citation type="submission" date="2020-11" db="EMBL/GenBank/DDBJ databases">
        <title>Kefir isolates.</title>
        <authorList>
            <person name="Marcisauskas S."/>
            <person name="Kim Y."/>
            <person name="Blasche S."/>
        </authorList>
    </citation>
    <scope>NUCLEOTIDE SEQUENCE</scope>
    <source>
        <strain evidence="5">Olga-1</strain>
    </source>
</reference>
<name>A0A9P7BG32_9ASCO</name>
<evidence type="ECO:0000256" key="4">
    <source>
        <dbReference type="ARBA" id="ARBA00038321"/>
    </source>
</evidence>
<dbReference type="OrthoDB" id="10257301at2759"/>
<dbReference type="PANTHER" id="PTHR19857:SF19">
    <property type="entry name" value="26S PROTEASOME REGULATORY SUBUNIT RPN14"/>
    <property type="match status" value="1"/>
</dbReference>
<dbReference type="AlphaFoldDB" id="A0A9P7BG32"/>
<organism evidence="5 6">
    <name type="scientific">Pichia californica</name>
    <dbReference type="NCBI Taxonomy" id="460514"/>
    <lineage>
        <taxon>Eukaryota</taxon>
        <taxon>Fungi</taxon>
        <taxon>Dikarya</taxon>
        <taxon>Ascomycota</taxon>
        <taxon>Saccharomycotina</taxon>
        <taxon>Pichiomycetes</taxon>
        <taxon>Pichiales</taxon>
        <taxon>Pichiaceae</taxon>
        <taxon>Pichia</taxon>
    </lineage>
</organism>
<comment type="similarity">
    <text evidence="4">Belongs to the WD repeat PAAF1/RPN14 family.</text>
</comment>
<proteinExistence type="inferred from homology"/>
<keyword evidence="6" id="KW-1185">Reference proteome</keyword>
<dbReference type="SUPFAM" id="SSF50978">
    <property type="entry name" value="WD40 repeat-like"/>
    <property type="match status" value="1"/>
</dbReference>
<dbReference type="Pfam" id="PF00400">
    <property type="entry name" value="WD40"/>
    <property type="match status" value="2"/>
</dbReference>
<keyword evidence="1" id="KW-0853">WD repeat</keyword>
<evidence type="ECO:0000313" key="5">
    <source>
        <dbReference type="EMBL" id="KAG0691292.1"/>
    </source>
</evidence>
<dbReference type="PANTHER" id="PTHR19857">
    <property type="entry name" value="MITOCHONDRIAL DIVISION PROTEIN 1-RELATED"/>
    <property type="match status" value="1"/>
</dbReference>
<dbReference type="InterPro" id="IPR001680">
    <property type="entry name" value="WD40_rpt"/>
</dbReference>
<comment type="caution">
    <text evidence="5">The sequence shown here is derived from an EMBL/GenBank/DDBJ whole genome shotgun (WGS) entry which is preliminary data.</text>
</comment>
<evidence type="ECO:0000256" key="1">
    <source>
        <dbReference type="ARBA" id="ARBA00022574"/>
    </source>
</evidence>
<dbReference type="InterPro" id="IPR036322">
    <property type="entry name" value="WD40_repeat_dom_sf"/>
</dbReference>
<gene>
    <name evidence="5" type="ORF">C6P40_002683</name>
</gene>
<dbReference type="Gene3D" id="2.130.10.10">
    <property type="entry name" value="YVTN repeat-like/Quinoprotein amine dehydrogenase"/>
    <property type="match status" value="1"/>
</dbReference>
<evidence type="ECO:0000256" key="3">
    <source>
        <dbReference type="ARBA" id="ARBA00022942"/>
    </source>
</evidence>
<protein>
    <submittedName>
        <fullName evidence="5">Uncharacterized protein</fullName>
    </submittedName>
</protein>
<evidence type="ECO:0000313" key="6">
    <source>
        <dbReference type="Proteomes" id="UP000697127"/>
    </source>
</evidence>
<dbReference type="Proteomes" id="UP000697127">
    <property type="component" value="Unassembled WGS sequence"/>
</dbReference>